<dbReference type="EMBL" id="VSSQ01135006">
    <property type="protein sequence ID" value="MPN60129.1"/>
    <property type="molecule type" value="Genomic_DNA"/>
</dbReference>
<accession>A0A645JBI6</accession>
<protein>
    <submittedName>
        <fullName evidence="1">Uncharacterized protein</fullName>
    </submittedName>
</protein>
<dbReference type="AlphaFoldDB" id="A0A645JBI6"/>
<comment type="caution">
    <text evidence="1">The sequence shown here is derived from an EMBL/GenBank/DDBJ whole genome shotgun (WGS) entry which is preliminary data.</text>
</comment>
<proteinExistence type="predicted"/>
<sequence>MINEFFLFKTAAALTAHQKKQVGVDDRLTPEGVAVIVQRNADIGKDLQIRFPADFRAGILFGVGFLFQPADIFAVFKMQGI</sequence>
<reference evidence="1" key="1">
    <citation type="submission" date="2019-08" db="EMBL/GenBank/DDBJ databases">
        <authorList>
            <person name="Kucharzyk K."/>
            <person name="Murdoch R.W."/>
            <person name="Higgins S."/>
            <person name="Loffler F."/>
        </authorList>
    </citation>
    <scope>NUCLEOTIDE SEQUENCE</scope>
</reference>
<name>A0A645JBI6_9ZZZZ</name>
<evidence type="ECO:0000313" key="1">
    <source>
        <dbReference type="EMBL" id="MPN60129.1"/>
    </source>
</evidence>
<gene>
    <name evidence="1" type="ORF">SDC9_207854</name>
</gene>
<organism evidence="1">
    <name type="scientific">bioreactor metagenome</name>
    <dbReference type="NCBI Taxonomy" id="1076179"/>
    <lineage>
        <taxon>unclassified sequences</taxon>
        <taxon>metagenomes</taxon>
        <taxon>ecological metagenomes</taxon>
    </lineage>
</organism>